<feature type="non-terminal residue" evidence="2">
    <location>
        <position position="178"/>
    </location>
</feature>
<feature type="compositionally biased region" description="Polar residues" evidence="1">
    <location>
        <begin position="46"/>
        <end position="57"/>
    </location>
</feature>
<comment type="caution">
    <text evidence="2">The sequence shown here is derived from an EMBL/GenBank/DDBJ whole genome shotgun (WGS) entry which is preliminary data.</text>
</comment>
<feature type="compositionally biased region" description="Basic residues" evidence="1">
    <location>
        <begin position="127"/>
        <end position="136"/>
    </location>
</feature>
<feature type="region of interest" description="Disordered" evidence="1">
    <location>
        <begin position="120"/>
        <end position="141"/>
    </location>
</feature>
<accession>A0ABD2PBW9</accession>
<feature type="region of interest" description="Disordered" evidence="1">
    <location>
        <begin position="46"/>
        <end position="76"/>
    </location>
</feature>
<evidence type="ECO:0000313" key="2">
    <source>
        <dbReference type="EMBL" id="KAL3288156.1"/>
    </source>
</evidence>
<sequence length="178" mass="19858">MLRLQKLKNRGMKVILGCIRISFMIKDIEIDQPVIASAQTIDESNKPTTTLASQFSPELNHETDKSAKTPTKNTYKAHVQTPSPSAIESAANIDNLAKINRNTENIMKKVTITSEAIRPFPKATPRTGRKGRKKGSSRILTDTPEKCAVEAACLDRMKRKPSILLLSKRRKCMPKNNT</sequence>
<gene>
    <name evidence="2" type="ORF">HHI36_002607</name>
</gene>
<reference evidence="2 3" key="1">
    <citation type="journal article" date="2021" name="BMC Biol.">
        <title>Horizontally acquired antibacterial genes associated with adaptive radiation of ladybird beetles.</title>
        <authorList>
            <person name="Li H.S."/>
            <person name="Tang X.F."/>
            <person name="Huang Y.H."/>
            <person name="Xu Z.Y."/>
            <person name="Chen M.L."/>
            <person name="Du X.Y."/>
            <person name="Qiu B.Y."/>
            <person name="Chen P.T."/>
            <person name="Zhang W."/>
            <person name="Slipinski A."/>
            <person name="Escalona H.E."/>
            <person name="Waterhouse R.M."/>
            <person name="Zwick A."/>
            <person name="Pang H."/>
        </authorList>
    </citation>
    <scope>NUCLEOTIDE SEQUENCE [LARGE SCALE GENOMIC DNA]</scope>
    <source>
        <strain evidence="2">SYSU2018</strain>
    </source>
</reference>
<name>A0ABD2PBW9_9CUCU</name>
<evidence type="ECO:0000313" key="3">
    <source>
        <dbReference type="Proteomes" id="UP001516400"/>
    </source>
</evidence>
<evidence type="ECO:0000256" key="1">
    <source>
        <dbReference type="SAM" id="MobiDB-lite"/>
    </source>
</evidence>
<protein>
    <submittedName>
        <fullName evidence="2">Uncharacterized protein</fullName>
    </submittedName>
</protein>
<dbReference type="Proteomes" id="UP001516400">
    <property type="component" value="Unassembled WGS sequence"/>
</dbReference>
<keyword evidence="3" id="KW-1185">Reference proteome</keyword>
<dbReference type="AlphaFoldDB" id="A0ABD2PBW9"/>
<organism evidence="2 3">
    <name type="scientific">Cryptolaemus montrouzieri</name>
    <dbReference type="NCBI Taxonomy" id="559131"/>
    <lineage>
        <taxon>Eukaryota</taxon>
        <taxon>Metazoa</taxon>
        <taxon>Ecdysozoa</taxon>
        <taxon>Arthropoda</taxon>
        <taxon>Hexapoda</taxon>
        <taxon>Insecta</taxon>
        <taxon>Pterygota</taxon>
        <taxon>Neoptera</taxon>
        <taxon>Endopterygota</taxon>
        <taxon>Coleoptera</taxon>
        <taxon>Polyphaga</taxon>
        <taxon>Cucujiformia</taxon>
        <taxon>Coccinelloidea</taxon>
        <taxon>Coccinellidae</taxon>
        <taxon>Scymninae</taxon>
        <taxon>Scymnini</taxon>
        <taxon>Cryptolaemus</taxon>
    </lineage>
</organism>
<dbReference type="EMBL" id="JABFTP020000185">
    <property type="protein sequence ID" value="KAL3288156.1"/>
    <property type="molecule type" value="Genomic_DNA"/>
</dbReference>
<proteinExistence type="predicted"/>